<sequence length="75" mass="8759">MKIEEEVKKGEKQLRQPVVHSRVRKIKQEDEKIKDQLQLPPAFETRRRPVFRDLARQQLSQSPLGRVGRAISVGD</sequence>
<name>A0A199UND8_ANACO</name>
<proteinExistence type="predicted"/>
<accession>A0A199UND8</accession>
<dbReference type="Proteomes" id="UP000092600">
    <property type="component" value="Unassembled WGS sequence"/>
</dbReference>
<dbReference type="Gramene" id="Aco001038.1.mrna1">
    <property type="protein sequence ID" value="Aco001038.1.mrna1.cds1"/>
    <property type="gene ID" value="Aco001038.1.path1"/>
</dbReference>
<comment type="caution">
    <text evidence="1">The sequence shown here is derived from an EMBL/GenBank/DDBJ whole genome shotgun (WGS) entry which is preliminary data.</text>
</comment>
<dbReference type="PANTHER" id="PTHR34780:SF5">
    <property type="entry name" value="OS02G0733900 PROTEIN"/>
    <property type="match status" value="1"/>
</dbReference>
<dbReference type="AlphaFoldDB" id="A0A199UND8"/>
<reference evidence="1 2" key="1">
    <citation type="journal article" date="2016" name="DNA Res.">
        <title>The draft genome of MD-2 pineapple using hybrid error correction of long reads.</title>
        <authorList>
            <person name="Redwan R.M."/>
            <person name="Saidin A."/>
            <person name="Kumar S.V."/>
        </authorList>
    </citation>
    <scope>NUCLEOTIDE SEQUENCE [LARGE SCALE GENOMIC DNA]</scope>
    <source>
        <strain evidence="2">cv. MD2</strain>
        <tissue evidence="1">Leaf</tissue>
    </source>
</reference>
<dbReference type="EMBL" id="LSRQ01006443">
    <property type="protein sequence ID" value="OAY66135.1"/>
    <property type="molecule type" value="Genomic_DNA"/>
</dbReference>
<evidence type="ECO:0000313" key="1">
    <source>
        <dbReference type="EMBL" id="OAY66135.1"/>
    </source>
</evidence>
<evidence type="ECO:0000313" key="2">
    <source>
        <dbReference type="Proteomes" id="UP000092600"/>
    </source>
</evidence>
<gene>
    <name evidence="1" type="ORF">ACMD2_05868</name>
</gene>
<protein>
    <submittedName>
        <fullName evidence="1">Uncharacterized protein</fullName>
    </submittedName>
</protein>
<organism evidence="1 2">
    <name type="scientific">Ananas comosus</name>
    <name type="common">Pineapple</name>
    <name type="synonym">Ananas ananas</name>
    <dbReference type="NCBI Taxonomy" id="4615"/>
    <lineage>
        <taxon>Eukaryota</taxon>
        <taxon>Viridiplantae</taxon>
        <taxon>Streptophyta</taxon>
        <taxon>Embryophyta</taxon>
        <taxon>Tracheophyta</taxon>
        <taxon>Spermatophyta</taxon>
        <taxon>Magnoliopsida</taxon>
        <taxon>Liliopsida</taxon>
        <taxon>Poales</taxon>
        <taxon>Bromeliaceae</taxon>
        <taxon>Bromelioideae</taxon>
        <taxon>Ananas</taxon>
    </lineage>
</organism>
<dbReference type="PANTHER" id="PTHR34780">
    <property type="entry name" value="OS08G0427800 PROTEIN"/>
    <property type="match status" value="1"/>
</dbReference>